<keyword evidence="12" id="KW-1185">Reference proteome</keyword>
<dbReference type="Pfam" id="PF08281">
    <property type="entry name" value="Sigma70_r4_2"/>
    <property type="match status" value="1"/>
</dbReference>
<evidence type="ECO:0000259" key="8">
    <source>
        <dbReference type="Pfam" id="PF02136"/>
    </source>
</evidence>
<dbReference type="InterPro" id="IPR039425">
    <property type="entry name" value="RNA_pol_sigma-70-like"/>
</dbReference>
<dbReference type="SUPFAM" id="SSF54427">
    <property type="entry name" value="NTF2-like"/>
    <property type="match status" value="1"/>
</dbReference>
<evidence type="ECO:0000313" key="12">
    <source>
        <dbReference type="Proteomes" id="UP000254425"/>
    </source>
</evidence>
<accession>A0A345XMG3</accession>
<evidence type="ECO:0000256" key="6">
    <source>
        <dbReference type="ARBA" id="ARBA00023163"/>
    </source>
</evidence>
<evidence type="ECO:0000256" key="7">
    <source>
        <dbReference type="RuleBase" id="RU000716"/>
    </source>
</evidence>
<dbReference type="Proteomes" id="UP000254425">
    <property type="component" value="Chromosome"/>
</dbReference>
<organism evidence="11 12">
    <name type="scientific">Streptomyces armeniacus</name>
    <dbReference type="NCBI Taxonomy" id="83291"/>
    <lineage>
        <taxon>Bacteria</taxon>
        <taxon>Bacillati</taxon>
        <taxon>Actinomycetota</taxon>
        <taxon>Actinomycetes</taxon>
        <taxon>Kitasatosporales</taxon>
        <taxon>Streptomycetaceae</taxon>
        <taxon>Streptomyces</taxon>
    </lineage>
</organism>
<dbReference type="NCBIfam" id="NF006089">
    <property type="entry name" value="PRK08241.1"/>
    <property type="match status" value="1"/>
</dbReference>
<name>A0A345XMG3_9ACTN</name>
<dbReference type="Pfam" id="PF02136">
    <property type="entry name" value="NTF2"/>
    <property type="match status" value="1"/>
</dbReference>
<proteinExistence type="inferred from homology"/>
<comment type="similarity">
    <text evidence="1 7">Belongs to the sigma-70 factor family. ECF subfamily.</text>
</comment>
<keyword evidence="4 7" id="KW-0731">Sigma factor</keyword>
<evidence type="ECO:0000256" key="4">
    <source>
        <dbReference type="ARBA" id="ARBA00023082"/>
    </source>
</evidence>
<keyword evidence="5 7" id="KW-0238">DNA-binding</keyword>
<evidence type="ECO:0000256" key="3">
    <source>
        <dbReference type="ARBA" id="ARBA00023015"/>
    </source>
</evidence>
<dbReference type="InterPro" id="IPR014305">
    <property type="entry name" value="RNA_pol_sigma-G_actinobac"/>
</dbReference>
<dbReference type="CDD" id="cd06171">
    <property type="entry name" value="Sigma70_r4"/>
    <property type="match status" value="1"/>
</dbReference>
<evidence type="ECO:0000313" key="11">
    <source>
        <dbReference type="EMBL" id="AXK32829.1"/>
    </source>
</evidence>
<dbReference type="GO" id="GO:0006352">
    <property type="term" value="P:DNA-templated transcription initiation"/>
    <property type="evidence" value="ECO:0007669"/>
    <property type="project" value="InterPro"/>
</dbReference>
<dbReference type="GO" id="GO:0003677">
    <property type="term" value="F:DNA binding"/>
    <property type="evidence" value="ECO:0007669"/>
    <property type="project" value="UniProtKB-KW"/>
</dbReference>
<feature type="domain" description="RNA polymerase sigma factor 70 region 4 type 2" evidence="10">
    <location>
        <begin position="134"/>
        <end position="185"/>
    </location>
</feature>
<dbReference type="InterPro" id="IPR007627">
    <property type="entry name" value="RNA_pol_sigma70_r2"/>
</dbReference>
<dbReference type="InterPro" id="IPR013324">
    <property type="entry name" value="RNA_pol_sigma_r3/r4-like"/>
</dbReference>
<comment type="subunit">
    <text evidence="2">Interacts transiently with the RNA polymerase catalytic core formed by RpoA, RpoB, RpoC and RpoZ (2 alpha, 1 beta, 1 beta' and 1 omega subunit) to form the RNA polymerase holoenzyme that can initiate transcription.</text>
</comment>
<keyword evidence="11" id="KW-0548">Nucleotidyltransferase</keyword>
<dbReference type="SUPFAM" id="SSF88659">
    <property type="entry name" value="Sigma3 and sigma4 domains of RNA polymerase sigma factors"/>
    <property type="match status" value="1"/>
</dbReference>
<dbReference type="PROSITE" id="PS01063">
    <property type="entry name" value="SIGMA70_ECF"/>
    <property type="match status" value="1"/>
</dbReference>
<reference evidence="11 12" key="1">
    <citation type="submission" date="2018-07" db="EMBL/GenBank/DDBJ databases">
        <title>Draft genome of the type strain Streptomyces armeniacus ATCC 15676.</title>
        <authorList>
            <person name="Labana P."/>
            <person name="Gosse J.T."/>
            <person name="Boddy C.N."/>
        </authorList>
    </citation>
    <scope>NUCLEOTIDE SEQUENCE [LARGE SCALE GENOMIC DNA]</scope>
    <source>
        <strain evidence="11 12">ATCC 15676</strain>
    </source>
</reference>
<dbReference type="InterPro" id="IPR013325">
    <property type="entry name" value="RNA_pol_sigma_r2"/>
</dbReference>
<protein>
    <recommendedName>
        <fullName evidence="7">RNA polymerase sigma factor</fullName>
    </recommendedName>
</protein>
<dbReference type="KEGG" id="sarm:DVA86_09370"/>
<evidence type="ECO:0000256" key="2">
    <source>
        <dbReference type="ARBA" id="ARBA00011344"/>
    </source>
</evidence>
<dbReference type="GO" id="GO:0006950">
    <property type="term" value="P:response to stress"/>
    <property type="evidence" value="ECO:0007669"/>
    <property type="project" value="UniProtKB-ARBA"/>
</dbReference>
<keyword evidence="6 7" id="KW-0804">Transcription</keyword>
<dbReference type="Gene3D" id="1.10.10.10">
    <property type="entry name" value="Winged helix-like DNA-binding domain superfamily/Winged helix DNA-binding domain"/>
    <property type="match status" value="1"/>
</dbReference>
<dbReference type="PANTHER" id="PTHR43133:SF65">
    <property type="entry name" value="ECF RNA POLYMERASE SIGMA FACTOR SIGG"/>
    <property type="match status" value="1"/>
</dbReference>
<keyword evidence="3 7" id="KW-0805">Transcription regulation</keyword>
<gene>
    <name evidence="11" type="ORF">DVA86_09370</name>
</gene>
<sequence length="327" mass="36382">MAENLVSEDFPKLADPFRRELLAHCYRMLGSVHDAEDLVQETYLRAWRSYDKFEGRSSMRTWLHRIATNTCLDALESRSKRPLPTGLGAPSADPSEALVEQREVPWLEPVPDAMVGADGADPAAIVTSRESIRLAFVAALQHLPPRQRAVLILRDVLRWKAAEVAELLDTTTASVNSALQRARAQIEKVAPSEDAATEPLSEENRELLDRYVAAFEVKDMSAIVKLFTEEAVWEMPPFTGWYQGPQDIGTLIDTKCPAGPGDLRLISTTMNGQPAFGMYMRGEDDVFRPFNLMVLTLSGAHVSHVVAFFETRLFADFGLPETLPAPE</sequence>
<dbReference type="GO" id="GO:0016987">
    <property type="term" value="F:sigma factor activity"/>
    <property type="evidence" value="ECO:0007669"/>
    <property type="project" value="UniProtKB-KW"/>
</dbReference>
<evidence type="ECO:0000256" key="5">
    <source>
        <dbReference type="ARBA" id="ARBA00023125"/>
    </source>
</evidence>
<dbReference type="AlphaFoldDB" id="A0A345XMG3"/>
<dbReference type="Gene3D" id="3.10.450.50">
    <property type="match status" value="1"/>
</dbReference>
<dbReference type="InterPro" id="IPR036388">
    <property type="entry name" value="WH-like_DNA-bd_sf"/>
</dbReference>
<dbReference type="PANTHER" id="PTHR43133">
    <property type="entry name" value="RNA POLYMERASE ECF-TYPE SIGMA FACTO"/>
    <property type="match status" value="1"/>
</dbReference>
<dbReference type="InterPro" id="IPR032710">
    <property type="entry name" value="NTF2-like_dom_sf"/>
</dbReference>
<dbReference type="InterPro" id="IPR013249">
    <property type="entry name" value="RNA_pol_sigma70_r4_t2"/>
</dbReference>
<dbReference type="GO" id="GO:0016779">
    <property type="term" value="F:nucleotidyltransferase activity"/>
    <property type="evidence" value="ECO:0007669"/>
    <property type="project" value="UniProtKB-KW"/>
</dbReference>
<feature type="domain" description="Nuclear transport factor 2" evidence="8">
    <location>
        <begin position="205"/>
        <end position="256"/>
    </location>
</feature>
<dbReference type="InterPro" id="IPR000838">
    <property type="entry name" value="RNA_pol_sigma70_ECF_CS"/>
</dbReference>
<keyword evidence="11" id="KW-0808">Transferase</keyword>
<dbReference type="NCBIfam" id="TIGR02960">
    <property type="entry name" value="SigX5"/>
    <property type="match status" value="1"/>
</dbReference>
<dbReference type="Pfam" id="PF04542">
    <property type="entry name" value="Sigma70_r2"/>
    <property type="match status" value="1"/>
</dbReference>
<dbReference type="Gene3D" id="1.10.1740.10">
    <property type="match status" value="1"/>
</dbReference>
<evidence type="ECO:0000259" key="9">
    <source>
        <dbReference type="Pfam" id="PF04542"/>
    </source>
</evidence>
<dbReference type="InterPro" id="IPR002075">
    <property type="entry name" value="NTF2_dom"/>
</dbReference>
<dbReference type="InterPro" id="IPR014284">
    <property type="entry name" value="RNA_pol_sigma-70_dom"/>
</dbReference>
<dbReference type="RefSeq" id="WP_208877309.1">
    <property type="nucleotide sequence ID" value="NZ_CP031320.1"/>
</dbReference>
<evidence type="ECO:0000256" key="1">
    <source>
        <dbReference type="ARBA" id="ARBA00010641"/>
    </source>
</evidence>
<feature type="domain" description="RNA polymerase sigma-70 region 2" evidence="9">
    <location>
        <begin position="16"/>
        <end position="80"/>
    </location>
</feature>
<dbReference type="EMBL" id="CP031320">
    <property type="protein sequence ID" value="AXK32829.1"/>
    <property type="molecule type" value="Genomic_DNA"/>
</dbReference>
<dbReference type="SUPFAM" id="SSF88946">
    <property type="entry name" value="Sigma2 domain of RNA polymerase sigma factors"/>
    <property type="match status" value="1"/>
</dbReference>
<evidence type="ECO:0000259" key="10">
    <source>
        <dbReference type="Pfam" id="PF08281"/>
    </source>
</evidence>
<dbReference type="NCBIfam" id="TIGR02937">
    <property type="entry name" value="sigma70-ECF"/>
    <property type="match status" value="1"/>
</dbReference>